<dbReference type="SUPFAM" id="SSF160909">
    <property type="entry name" value="ATP12-like"/>
    <property type="match status" value="1"/>
</dbReference>
<name>A0A2T7FWC0_9RHOB</name>
<comment type="similarity">
    <text evidence="1">Belongs to the ATP12 family.</text>
</comment>
<dbReference type="InterPro" id="IPR042272">
    <property type="entry name" value="ATP12_ATP_synth-F1-assembly_N"/>
</dbReference>
<dbReference type="OrthoDB" id="9797825at2"/>
<dbReference type="AlphaFoldDB" id="A0A2T7FWC0"/>
<protein>
    <submittedName>
        <fullName evidence="4">ATPase</fullName>
    </submittedName>
</protein>
<dbReference type="InterPro" id="IPR023335">
    <property type="entry name" value="ATP12_ortho_dom_sf"/>
</dbReference>
<dbReference type="RefSeq" id="WP_108641236.1">
    <property type="nucleotide sequence ID" value="NZ_QCYG01000006.1"/>
</dbReference>
<keyword evidence="2" id="KW-0809">Transit peptide</keyword>
<dbReference type="GO" id="GO:0043461">
    <property type="term" value="P:proton-transporting ATP synthase complex assembly"/>
    <property type="evidence" value="ECO:0007669"/>
    <property type="project" value="InterPro"/>
</dbReference>
<organism evidence="4 5">
    <name type="scientific">Thalassorhabdomicrobium marinisediminis</name>
    <dbReference type="NCBI Taxonomy" id="2170577"/>
    <lineage>
        <taxon>Bacteria</taxon>
        <taxon>Pseudomonadati</taxon>
        <taxon>Pseudomonadota</taxon>
        <taxon>Alphaproteobacteria</taxon>
        <taxon>Rhodobacterales</taxon>
        <taxon>Paracoccaceae</taxon>
        <taxon>Thalassorhabdomicrobium</taxon>
    </lineage>
</organism>
<proteinExistence type="inferred from homology"/>
<dbReference type="InterPro" id="IPR011419">
    <property type="entry name" value="ATP12_ATP_synth-F1-assembly"/>
</dbReference>
<dbReference type="Gene3D" id="1.10.3580.10">
    <property type="entry name" value="ATP12 ATPase"/>
    <property type="match status" value="1"/>
</dbReference>
<evidence type="ECO:0000313" key="4">
    <source>
        <dbReference type="EMBL" id="PVA06457.1"/>
    </source>
</evidence>
<dbReference type="PANTHER" id="PTHR21013:SF10">
    <property type="entry name" value="ATP SYNTHASE MITOCHONDRIAL F1 COMPLEX ASSEMBLY FACTOR 2"/>
    <property type="match status" value="1"/>
</dbReference>
<reference evidence="4 5" key="1">
    <citation type="submission" date="2018-04" db="EMBL/GenBank/DDBJ databases">
        <title>Pelagivirga bohaiensis gen. nov., sp. nov., a bacterium isolated from the Bohai Sea.</title>
        <authorList>
            <person name="Ji X."/>
        </authorList>
    </citation>
    <scope>NUCLEOTIDE SEQUENCE [LARGE SCALE GENOMIC DNA]</scope>
    <source>
        <strain evidence="4 5">BH-SD16</strain>
    </source>
</reference>
<sequence>MSEWAAKRFWTEVSVEPVDGGFAVHLDGRPVKTPAKTLLVLPNRRVADAVAEEWRAVEGAINPEVMPFTRAANSAHDKVTPQFDEVAAMLAAYGESDLLCYRAESPEALVARQAAQWDPLLDWASDTYDARLQITTGVMPVEQSPQAVKNLAAPLYAADAFELTALHDLVALSGSLVLALAVTQRRLTAAEAWDLSRVDEDWQIEQWGEDETAAQMAEVKQRAFHHAAALHGMIAD</sequence>
<evidence type="ECO:0000256" key="3">
    <source>
        <dbReference type="ARBA" id="ARBA00023186"/>
    </source>
</evidence>
<dbReference type="Pfam" id="PF07542">
    <property type="entry name" value="ATP12"/>
    <property type="match status" value="1"/>
</dbReference>
<evidence type="ECO:0000313" key="5">
    <source>
        <dbReference type="Proteomes" id="UP000244817"/>
    </source>
</evidence>
<gene>
    <name evidence="4" type="ORF">DC363_11185</name>
</gene>
<keyword evidence="3" id="KW-0143">Chaperone</keyword>
<dbReference type="EMBL" id="QCYG01000006">
    <property type="protein sequence ID" value="PVA06457.1"/>
    <property type="molecule type" value="Genomic_DNA"/>
</dbReference>
<comment type="caution">
    <text evidence="4">The sequence shown here is derived from an EMBL/GenBank/DDBJ whole genome shotgun (WGS) entry which is preliminary data.</text>
</comment>
<dbReference type="Gene3D" id="3.30.2180.10">
    <property type="entry name" value="ATP12-like"/>
    <property type="match status" value="1"/>
</dbReference>
<evidence type="ECO:0000256" key="1">
    <source>
        <dbReference type="ARBA" id="ARBA00008231"/>
    </source>
</evidence>
<keyword evidence="5" id="KW-1185">Reference proteome</keyword>
<dbReference type="PANTHER" id="PTHR21013">
    <property type="entry name" value="ATP SYNTHASE MITOCHONDRIAL F1 COMPLEX ASSEMBLY FACTOR 2/ATP12 PROTEIN, MITOCHONDRIAL PRECURSOR"/>
    <property type="match status" value="1"/>
</dbReference>
<evidence type="ECO:0000256" key="2">
    <source>
        <dbReference type="ARBA" id="ARBA00022946"/>
    </source>
</evidence>
<accession>A0A2T7FWC0</accession>
<dbReference type="Proteomes" id="UP000244817">
    <property type="component" value="Unassembled WGS sequence"/>
</dbReference>